<evidence type="ECO:0000256" key="2">
    <source>
        <dbReference type="ARBA" id="ARBA00022490"/>
    </source>
</evidence>
<evidence type="ECO:0000259" key="8">
    <source>
        <dbReference type="SMART" id="SM00727"/>
    </source>
</evidence>
<evidence type="ECO:0000256" key="1">
    <source>
        <dbReference type="ARBA" id="ARBA00004496"/>
    </source>
</evidence>
<feature type="repeat" description="TPR" evidence="6">
    <location>
        <begin position="391"/>
        <end position="424"/>
    </location>
</feature>
<comment type="subcellular location">
    <subcellularLocation>
        <location evidence="1">Cytoplasm</location>
    </subcellularLocation>
</comment>
<reference evidence="9 10" key="1">
    <citation type="submission" date="2018-04" db="EMBL/GenBank/DDBJ databases">
        <authorList>
            <person name="Vogel A."/>
        </authorList>
    </citation>
    <scope>NUCLEOTIDE SEQUENCE [LARGE SCALE GENOMIC DNA]</scope>
</reference>
<dbReference type="PANTHER" id="PTHR22904:SF533">
    <property type="entry name" value="HSP70-HSP90 ORGANIZING PROTEIN 3"/>
    <property type="match status" value="1"/>
</dbReference>
<dbReference type="GO" id="GO:0005737">
    <property type="term" value="C:cytoplasm"/>
    <property type="evidence" value="ECO:0007669"/>
    <property type="project" value="UniProtKB-SubCell"/>
</dbReference>
<evidence type="ECO:0000256" key="7">
    <source>
        <dbReference type="SAM" id="MobiDB-lite"/>
    </source>
</evidence>
<dbReference type="SUPFAM" id="SSF48452">
    <property type="entry name" value="TPR-like"/>
    <property type="match status" value="5"/>
</dbReference>
<dbReference type="EMBL" id="OOIL02003647">
    <property type="protein sequence ID" value="VFQ88736.1"/>
    <property type="molecule type" value="Genomic_DNA"/>
</dbReference>
<dbReference type="InterPro" id="IPR006636">
    <property type="entry name" value="STI1_HS-bd"/>
</dbReference>
<dbReference type="PANTHER" id="PTHR22904">
    <property type="entry name" value="TPR REPEAT CONTAINING PROTEIN"/>
    <property type="match status" value="1"/>
</dbReference>
<evidence type="ECO:0000256" key="4">
    <source>
        <dbReference type="ARBA" id="ARBA00022803"/>
    </source>
</evidence>
<dbReference type="FunFam" id="1.25.40.10:FF:000010">
    <property type="entry name" value="Stress-induced phosphoprotein 1"/>
    <property type="match status" value="1"/>
</dbReference>
<evidence type="ECO:0000256" key="5">
    <source>
        <dbReference type="ARBA" id="ARBA00023186"/>
    </source>
</evidence>
<dbReference type="Gene3D" id="1.25.40.10">
    <property type="entry name" value="Tetratricopeptide repeat domain"/>
    <property type="match status" value="4"/>
</dbReference>
<dbReference type="AlphaFoldDB" id="A0A484ML03"/>
<dbReference type="Gene3D" id="1.10.260.100">
    <property type="match status" value="3"/>
</dbReference>
<dbReference type="FunFam" id="1.10.260.100:FF:000002">
    <property type="entry name" value="Stress-induced-phosphoprotein 1 (Hsp70/Hsp90-organizing)"/>
    <property type="match status" value="1"/>
</dbReference>
<keyword evidence="5" id="KW-0143">Chaperone</keyword>
<feature type="repeat" description="TPR" evidence="6">
    <location>
        <begin position="323"/>
        <end position="356"/>
    </location>
</feature>
<feature type="repeat" description="TPR" evidence="6">
    <location>
        <begin position="70"/>
        <end position="103"/>
    </location>
</feature>
<feature type="domain" description="STI1" evidence="8">
    <location>
        <begin position="456"/>
        <end position="495"/>
    </location>
</feature>
<sequence length="865" mass="97772">MAEEAKAKGNAAYAAGNFTEAIKHFTEAIDFAPTNHILYSNRSAAYASLNEFSDALADAQKTVVLKPDWSKGYSRLGAAHLGLHQRDESIDAYRKGLDIDPDNEALKHGLAEALYSQAAQPRVSSDFPFETALKGEQMWIRLASSPSTWGYLQQPDFVKKMHDIQENSRNVGVYMMDPRIRDALTLLWGVKVTAEISIKGEKSPVEAEQEPEPELVELSDEEKETKDSDEEKESKDSDEEKESKDSDEDKETKDAGKGLTRDEFAEGYIKKGAAKILMNRYEEALEAYQEGSVHVPGHSELHDCIRRCLEKMNKVALGDLTPEDKSKAKGNSSFAAGNFSEAIEHFTEAINFAPTNHVLYSNRSAAYASLNKFSDALVDAQKTVELKPDWSKGYLRLGAAHLGLHQRDESIAAYEKGLDIDPDNEALKYALAEAQYDQAAQPWVSPDNPFEDAISDQEMWTRLASDSSTREYLQNPDFVMMMQEIHGNPRNLHLYVKDPRVRDALIVFSRPIEAEPEPEPVELSEVETEIKERKAEAQKEKEAGNVAYKKRDFETAVHHYSKAMEIDDQDISFLTNRAAVFLEMRKYGECINDCDKAVERGRELRSDCKMVARALTRKGTALTKMATCSKDYDPAIETYNKALSEHYNPETLKKLNDARKAKKKLEQQEYFNPQIADQELEKGNQLFKEENYSDAVGHYSESIKRNPSNPLAYSNRAASYTKLGALHEGLKDAEKCIELDPKFVKGYIRKGAVQFFMNEYMEALDTYQEGLKHDPEDPELLDDIRRCCEQVNKAFHGAQTPEELKEKQAKAMQDPEIQSILSDPIMRQVLNDSREHSAAADEHFRNPILKNKFYKLLLAGIVQFG</sequence>
<dbReference type="PROSITE" id="PS50005">
    <property type="entry name" value="TPR"/>
    <property type="match status" value="8"/>
</dbReference>
<evidence type="ECO:0000313" key="10">
    <source>
        <dbReference type="Proteomes" id="UP000595140"/>
    </source>
</evidence>
<feature type="domain" description="STI1" evidence="8">
    <location>
        <begin position="814"/>
        <end position="853"/>
    </location>
</feature>
<dbReference type="InterPro" id="IPR011990">
    <property type="entry name" value="TPR-like_helical_dom_sf"/>
</dbReference>
<dbReference type="Pfam" id="PF13181">
    <property type="entry name" value="TPR_8"/>
    <property type="match status" value="2"/>
</dbReference>
<dbReference type="FunFam" id="1.25.40.10:FF:000020">
    <property type="entry name" value="Stress-induced phosphoprotein 1"/>
    <property type="match status" value="2"/>
</dbReference>
<dbReference type="SMART" id="SM00028">
    <property type="entry name" value="TPR"/>
    <property type="match status" value="13"/>
</dbReference>
<keyword evidence="4 6" id="KW-0802">TPR repeat</keyword>
<dbReference type="InterPro" id="IPR041243">
    <property type="entry name" value="STI1/HOP_DP"/>
</dbReference>
<dbReference type="GO" id="GO:0051879">
    <property type="term" value="F:Hsp90 protein binding"/>
    <property type="evidence" value="ECO:0007669"/>
    <property type="project" value="TreeGrafter"/>
</dbReference>
<protein>
    <recommendedName>
        <fullName evidence="8">STI1 domain-containing protein</fullName>
    </recommendedName>
</protein>
<evidence type="ECO:0000313" key="9">
    <source>
        <dbReference type="EMBL" id="VFQ88736.1"/>
    </source>
</evidence>
<dbReference type="Pfam" id="PF07719">
    <property type="entry name" value="TPR_2"/>
    <property type="match status" value="1"/>
</dbReference>
<dbReference type="InterPro" id="IPR019734">
    <property type="entry name" value="TPR_rpt"/>
</dbReference>
<dbReference type="Proteomes" id="UP000595140">
    <property type="component" value="Unassembled WGS sequence"/>
</dbReference>
<feature type="compositionally biased region" description="Acidic residues" evidence="7">
    <location>
        <begin position="207"/>
        <end position="249"/>
    </location>
</feature>
<keyword evidence="3" id="KW-0677">Repeat</keyword>
<dbReference type="InterPro" id="IPR013105">
    <property type="entry name" value="TPR_2"/>
</dbReference>
<feature type="repeat" description="TPR" evidence="6">
    <location>
        <begin position="744"/>
        <end position="777"/>
    </location>
</feature>
<dbReference type="SMART" id="SM00727">
    <property type="entry name" value="STI1"/>
    <property type="match status" value="3"/>
</dbReference>
<feature type="region of interest" description="Disordered" evidence="7">
    <location>
        <begin position="201"/>
        <end position="258"/>
    </location>
</feature>
<feature type="repeat" description="TPR" evidence="6">
    <location>
        <begin position="676"/>
        <end position="709"/>
    </location>
</feature>
<dbReference type="Pfam" id="PF17830">
    <property type="entry name" value="STI1-HOP_DP"/>
    <property type="match status" value="3"/>
</dbReference>
<keyword evidence="2" id="KW-0963">Cytoplasm</keyword>
<feature type="domain" description="STI1" evidence="8">
    <location>
        <begin position="145"/>
        <end position="184"/>
    </location>
</feature>
<keyword evidence="10" id="KW-1185">Reference proteome</keyword>
<name>A0A484ML03_9ASTE</name>
<dbReference type="Pfam" id="PF13414">
    <property type="entry name" value="TPR_11"/>
    <property type="match status" value="1"/>
</dbReference>
<accession>A0A484ML03</accession>
<feature type="repeat" description="TPR" evidence="6">
    <location>
        <begin position="710"/>
        <end position="743"/>
    </location>
</feature>
<dbReference type="OrthoDB" id="2423701at2759"/>
<evidence type="ECO:0000256" key="3">
    <source>
        <dbReference type="ARBA" id="ARBA00022737"/>
    </source>
</evidence>
<feature type="repeat" description="TPR" evidence="6">
    <location>
        <begin position="537"/>
        <end position="570"/>
    </location>
</feature>
<proteinExistence type="predicted"/>
<evidence type="ECO:0000256" key="6">
    <source>
        <dbReference type="PROSITE-ProRule" id="PRU00339"/>
    </source>
</evidence>
<gene>
    <name evidence="9" type="ORF">CCAM_LOCUS30512</name>
</gene>
<organism evidence="9 10">
    <name type="scientific">Cuscuta campestris</name>
    <dbReference type="NCBI Taxonomy" id="132261"/>
    <lineage>
        <taxon>Eukaryota</taxon>
        <taxon>Viridiplantae</taxon>
        <taxon>Streptophyta</taxon>
        <taxon>Embryophyta</taxon>
        <taxon>Tracheophyta</taxon>
        <taxon>Spermatophyta</taxon>
        <taxon>Magnoliopsida</taxon>
        <taxon>eudicotyledons</taxon>
        <taxon>Gunneridae</taxon>
        <taxon>Pentapetalae</taxon>
        <taxon>asterids</taxon>
        <taxon>lamiids</taxon>
        <taxon>Solanales</taxon>
        <taxon>Convolvulaceae</taxon>
        <taxon>Cuscuteae</taxon>
        <taxon>Cuscuta</taxon>
        <taxon>Cuscuta subgen. Grammica</taxon>
        <taxon>Cuscuta sect. Cleistogrammica</taxon>
    </lineage>
</organism>
<feature type="repeat" description="TPR" evidence="6">
    <location>
        <begin position="2"/>
        <end position="35"/>
    </location>
</feature>